<sequence>MSHRNSGRFLISCFPQPAQLDPHFAETTWQTLDHAINEINKRNTSNLSFEQLYRYSYNMVLHKHGEFLYNGLTRLQTQHLDTVADIIKRTEPPAFLAEIKRQWCWFEISLAHVRDVLMYMDRHYVKPNKKKTVYELGLSLFRTGVVGHPAILPRLSETLLASIDRERNGEAIDTFLVQNITQMLAELGVDDSANSVYANVFEDGFLERTRQFYAREATLYLSETTCSEYLRKASQRINEERLRVENYLQMLTAPKVRRVAETELISKYMDKLINMENSGLLWMLRNDKVDDLRLMYTLFKDVTDGEEIMRTYLKKEVLDRGTEIVQHPENIRDPIALINAILVLKDKYDNIVNSAFTIPISQESDLLPSLNSVGIPGGPGTNSITMNISAKHMNTAVQMGAANVDTSNASQSSKEAVPDKRFVSAVNESFERFINGFNRAAEYLSLYVDKLLRKDFKGCGDDEIEAKLDAVMALFRYLHERDVFERYYKQHLQKRLLYSRSTSSEAERSFITKMKTDCGYMYTSKMEVMFKDMKTSDDTTAQFRESVAKEGADMRGIDLRVFVLTTMSWPVTQGPNVILPEDAVHCTSNFEIFYYKKHDGRRLTWQQSLGTAELRATFGDRMYDLYSVSAYSMCILMLFNDHDSLTYKEISNATRIPDSELARHLQSLSLTKHKILRKEPREKDVKPDDKFIFNSDFQSRSRRIKIQVVTAQKENEAERNQTRCRINADRGPVIDTVIVRIMKHRKVLEHNQLIAEVTKELESKFEPNTQDIKKRIESLVEREYLERQKEKRQVYQYVA</sequence>
<dbReference type="Gene3D" id="1.10.10.10">
    <property type="entry name" value="Winged helix-like DNA-binding domain superfamily/Winged helix DNA-binding domain"/>
    <property type="match status" value="1"/>
</dbReference>
<keyword evidence="8" id="KW-1185">Reference proteome</keyword>
<dbReference type="GO" id="GO:0006511">
    <property type="term" value="P:ubiquitin-dependent protein catabolic process"/>
    <property type="evidence" value="ECO:0007669"/>
    <property type="project" value="InterPro"/>
</dbReference>
<dbReference type="InterPro" id="IPR036390">
    <property type="entry name" value="WH_DNA-bd_sf"/>
</dbReference>
<evidence type="ECO:0000256" key="4">
    <source>
        <dbReference type="PROSITE-ProRule" id="PRU00330"/>
    </source>
</evidence>
<dbReference type="GO" id="GO:0031625">
    <property type="term" value="F:ubiquitin protein ligase binding"/>
    <property type="evidence" value="ECO:0007669"/>
    <property type="project" value="InterPro"/>
</dbReference>
<dbReference type="InterPro" id="IPR059120">
    <property type="entry name" value="Cullin-like_AB"/>
</dbReference>
<organism evidence="7 8">
    <name type="scientific">Gracilariopsis chorda</name>
    <dbReference type="NCBI Taxonomy" id="448386"/>
    <lineage>
        <taxon>Eukaryota</taxon>
        <taxon>Rhodophyta</taxon>
        <taxon>Florideophyceae</taxon>
        <taxon>Rhodymeniophycidae</taxon>
        <taxon>Gracilariales</taxon>
        <taxon>Gracilariaceae</taxon>
        <taxon>Gracilariopsis</taxon>
    </lineage>
</organism>
<dbReference type="SMART" id="SM00884">
    <property type="entry name" value="Cullin_Nedd8"/>
    <property type="match status" value="1"/>
</dbReference>
<evidence type="ECO:0000256" key="5">
    <source>
        <dbReference type="RuleBase" id="RU003829"/>
    </source>
</evidence>
<dbReference type="Pfam" id="PF00888">
    <property type="entry name" value="Cullin"/>
    <property type="match status" value="2"/>
</dbReference>
<dbReference type="InterPro" id="IPR036317">
    <property type="entry name" value="Cullin_homology_sf"/>
</dbReference>
<reference evidence="7 8" key="1">
    <citation type="journal article" date="2018" name="Mol. Biol. Evol.">
        <title>Analysis of the draft genome of the red seaweed Gracilariopsis chorda provides insights into genome size evolution in Rhodophyta.</title>
        <authorList>
            <person name="Lee J."/>
            <person name="Yang E.C."/>
            <person name="Graf L."/>
            <person name="Yang J.H."/>
            <person name="Qiu H."/>
            <person name="Zel Zion U."/>
            <person name="Chan C.X."/>
            <person name="Stephens T.G."/>
            <person name="Weber A.P.M."/>
            <person name="Boo G.H."/>
            <person name="Boo S.M."/>
            <person name="Kim K.M."/>
            <person name="Shin Y."/>
            <person name="Jung M."/>
            <person name="Lee S.J."/>
            <person name="Yim H.S."/>
            <person name="Lee J.H."/>
            <person name="Bhattacharya D."/>
            <person name="Yoon H.S."/>
        </authorList>
    </citation>
    <scope>NUCLEOTIDE SEQUENCE [LARGE SCALE GENOMIC DNA]</scope>
    <source>
        <strain evidence="7 8">SKKU-2015</strain>
        <tissue evidence="7">Whole body</tissue>
    </source>
</reference>
<dbReference type="OrthoDB" id="27073at2759"/>
<dbReference type="SMART" id="SM00182">
    <property type="entry name" value="CULLIN"/>
    <property type="match status" value="1"/>
</dbReference>
<protein>
    <submittedName>
        <fullName evidence="7">Cullin-3</fullName>
    </submittedName>
</protein>
<keyword evidence="3" id="KW-0832">Ubl conjugation</keyword>
<accession>A0A2V3J3R7</accession>
<dbReference type="FunFam" id="1.20.1310.10:FF:000006">
    <property type="entry name" value="Cullin 3"/>
    <property type="match status" value="1"/>
</dbReference>
<evidence type="ECO:0000256" key="2">
    <source>
        <dbReference type="ARBA" id="ARBA00022499"/>
    </source>
</evidence>
<comment type="caution">
    <text evidence="7">The sequence shown here is derived from an EMBL/GenBank/DDBJ whole genome shotgun (WGS) entry which is preliminary data.</text>
</comment>
<dbReference type="SUPFAM" id="SSF75632">
    <property type="entry name" value="Cullin homology domain"/>
    <property type="match status" value="1"/>
</dbReference>
<dbReference type="SUPFAM" id="SSF74788">
    <property type="entry name" value="Cullin repeat-like"/>
    <property type="match status" value="1"/>
</dbReference>
<dbReference type="STRING" id="448386.A0A2V3J3R7"/>
<dbReference type="InterPro" id="IPR019559">
    <property type="entry name" value="Cullin_neddylation_domain"/>
</dbReference>
<evidence type="ECO:0000256" key="3">
    <source>
        <dbReference type="ARBA" id="ARBA00022843"/>
    </source>
</evidence>
<dbReference type="InterPro" id="IPR016159">
    <property type="entry name" value="Cullin_repeat-like_dom_sf"/>
</dbReference>
<dbReference type="InterPro" id="IPR001373">
    <property type="entry name" value="Cullin_N"/>
</dbReference>
<dbReference type="InterPro" id="IPR045093">
    <property type="entry name" value="Cullin"/>
</dbReference>
<keyword evidence="2" id="KW-1017">Isopeptide bond</keyword>
<feature type="domain" description="Cullin family profile" evidence="6">
    <location>
        <begin position="439"/>
        <end position="669"/>
    </location>
</feature>
<dbReference type="Proteomes" id="UP000247409">
    <property type="component" value="Unassembled WGS sequence"/>
</dbReference>
<dbReference type="Pfam" id="PF26557">
    <property type="entry name" value="Cullin_AB"/>
    <property type="match status" value="1"/>
</dbReference>
<comment type="similarity">
    <text evidence="1 4 5">Belongs to the cullin family.</text>
</comment>
<dbReference type="SUPFAM" id="SSF46785">
    <property type="entry name" value="Winged helix' DNA-binding domain"/>
    <property type="match status" value="1"/>
</dbReference>
<dbReference type="InterPro" id="IPR016158">
    <property type="entry name" value="Cullin_homology"/>
</dbReference>
<dbReference type="FunFam" id="1.10.10.10:FF:000014">
    <property type="entry name" value="Cullin 1"/>
    <property type="match status" value="1"/>
</dbReference>
<dbReference type="PROSITE" id="PS50069">
    <property type="entry name" value="CULLIN_2"/>
    <property type="match status" value="1"/>
</dbReference>
<dbReference type="Pfam" id="PF10557">
    <property type="entry name" value="Cullin_Nedd8"/>
    <property type="match status" value="1"/>
</dbReference>
<dbReference type="Gene3D" id="1.20.1310.10">
    <property type="entry name" value="Cullin Repeats"/>
    <property type="match status" value="4"/>
</dbReference>
<dbReference type="FunFam" id="1.20.1310.10:FF:000002">
    <property type="entry name" value="cullin-3 isoform X1"/>
    <property type="match status" value="1"/>
</dbReference>
<evidence type="ECO:0000256" key="1">
    <source>
        <dbReference type="ARBA" id="ARBA00006019"/>
    </source>
</evidence>
<evidence type="ECO:0000313" key="7">
    <source>
        <dbReference type="EMBL" id="PXF49024.1"/>
    </source>
</evidence>
<proteinExistence type="inferred from homology"/>
<name>A0A2V3J3R7_9FLOR</name>
<dbReference type="EMBL" id="NBIV01000009">
    <property type="protein sequence ID" value="PXF49024.1"/>
    <property type="molecule type" value="Genomic_DNA"/>
</dbReference>
<dbReference type="Gene3D" id="3.30.230.130">
    <property type="entry name" value="Cullin, Chain C, Domain 2"/>
    <property type="match status" value="1"/>
</dbReference>
<dbReference type="PANTHER" id="PTHR11932">
    <property type="entry name" value="CULLIN"/>
    <property type="match status" value="1"/>
</dbReference>
<gene>
    <name evidence="7" type="ORF">BWQ96_01162</name>
</gene>
<dbReference type="AlphaFoldDB" id="A0A2V3J3R7"/>
<dbReference type="FunFam" id="1.20.1310.10:FF:000001">
    <property type="entry name" value="Cullin 3"/>
    <property type="match status" value="1"/>
</dbReference>
<dbReference type="InterPro" id="IPR036388">
    <property type="entry name" value="WH-like_DNA-bd_sf"/>
</dbReference>
<evidence type="ECO:0000259" key="6">
    <source>
        <dbReference type="PROSITE" id="PS50069"/>
    </source>
</evidence>
<evidence type="ECO:0000313" key="8">
    <source>
        <dbReference type="Proteomes" id="UP000247409"/>
    </source>
</evidence>